<dbReference type="PROSITE" id="PS51257">
    <property type="entry name" value="PROKAR_LIPOPROTEIN"/>
    <property type="match status" value="1"/>
</dbReference>
<comment type="caution">
    <text evidence="1">The sequence shown here is derived from an EMBL/GenBank/DDBJ whole genome shotgun (WGS) entry which is preliminary data.</text>
</comment>
<keyword evidence="2" id="KW-1185">Reference proteome</keyword>
<dbReference type="AlphaFoldDB" id="A0A316DZ95"/>
<accession>A0A316DZ95</accession>
<dbReference type="EMBL" id="QGGO01000022">
    <property type="protein sequence ID" value="PWK21863.1"/>
    <property type="molecule type" value="Genomic_DNA"/>
</dbReference>
<organism evidence="1 2">
    <name type="scientific">Arcicella aurantiaca</name>
    <dbReference type="NCBI Taxonomy" id="591202"/>
    <lineage>
        <taxon>Bacteria</taxon>
        <taxon>Pseudomonadati</taxon>
        <taxon>Bacteroidota</taxon>
        <taxon>Cytophagia</taxon>
        <taxon>Cytophagales</taxon>
        <taxon>Flectobacillaceae</taxon>
        <taxon>Arcicella</taxon>
    </lineage>
</organism>
<reference evidence="1 2" key="1">
    <citation type="submission" date="2018-05" db="EMBL/GenBank/DDBJ databases">
        <title>Genomic Encyclopedia of Archaeal and Bacterial Type Strains, Phase II (KMG-II): from individual species to whole genera.</title>
        <authorList>
            <person name="Goeker M."/>
        </authorList>
    </citation>
    <scope>NUCLEOTIDE SEQUENCE [LARGE SCALE GENOMIC DNA]</scope>
    <source>
        <strain evidence="1 2">DSM 22214</strain>
    </source>
</reference>
<evidence type="ECO:0000313" key="2">
    <source>
        <dbReference type="Proteomes" id="UP000245489"/>
    </source>
</evidence>
<gene>
    <name evidence="1" type="ORF">LV89_03576</name>
</gene>
<dbReference type="Pfam" id="PF14054">
    <property type="entry name" value="DUF4249"/>
    <property type="match status" value="1"/>
</dbReference>
<dbReference type="Proteomes" id="UP000245489">
    <property type="component" value="Unassembled WGS sequence"/>
</dbReference>
<evidence type="ECO:0000313" key="1">
    <source>
        <dbReference type="EMBL" id="PWK21863.1"/>
    </source>
</evidence>
<dbReference type="InterPro" id="IPR025345">
    <property type="entry name" value="DUF4249"/>
</dbReference>
<name>A0A316DZ95_9BACT</name>
<sequence>MKTLKYLFFIASTCTMLSCQTVVENINLPYEERLVIESFISPQDTLLEVKVSKTKPVVGTFPSNQYSPYSGNEVRPIIEGAIVEISDGQKKATFQLQTIVNPFGTEYDPSTGKPIPQSRRGYFLKTKDFPIVAGKTYTLTAKAPNLPEVSATCTVPNKQLINGNDFTILKGSTIDSIQNGYSSTDGVITNRYYNLSRRFDVTAKDLVSEENYYAIAYYTHKGYKYNDGKGGFITQTITEQQPYSDFISDYKQDGKTLNFKKANISLGYYSTDSNNPNPQNTQVLSHNLSIYLAITDKAYYQYNKGLINSQGINNDDPFSEAVLTYSNVKGGLGVFSGYNMTKIEFDLLK</sequence>
<dbReference type="RefSeq" id="WP_109744263.1">
    <property type="nucleotide sequence ID" value="NZ_QGGO01000022.1"/>
</dbReference>
<dbReference type="OrthoDB" id="1115009at2"/>
<protein>
    <submittedName>
        <fullName evidence="1">Uncharacterized protein DUF4249</fullName>
    </submittedName>
</protein>
<proteinExistence type="predicted"/>